<gene>
    <name evidence="2" type="ORF">PAHAL_2G272800</name>
</gene>
<protein>
    <submittedName>
        <fullName evidence="2">Uncharacterized protein</fullName>
    </submittedName>
</protein>
<sequence>MMAKGRDNFSVFFRTTSLQSAIEYPILWPGPTQRTSARGHTGMVPSLLRAEPSRQAGSPIPPHTPTRTQKNHRQIFRSYLSPLRRSREAVTAAARAGPAESITA</sequence>
<dbReference type="EMBL" id="CM008047">
    <property type="protein sequence ID" value="PVH64457.1"/>
    <property type="molecule type" value="Genomic_DNA"/>
</dbReference>
<organism evidence="2">
    <name type="scientific">Panicum hallii</name>
    <dbReference type="NCBI Taxonomy" id="206008"/>
    <lineage>
        <taxon>Eukaryota</taxon>
        <taxon>Viridiplantae</taxon>
        <taxon>Streptophyta</taxon>
        <taxon>Embryophyta</taxon>
        <taxon>Tracheophyta</taxon>
        <taxon>Spermatophyta</taxon>
        <taxon>Magnoliopsida</taxon>
        <taxon>Liliopsida</taxon>
        <taxon>Poales</taxon>
        <taxon>Poaceae</taxon>
        <taxon>PACMAD clade</taxon>
        <taxon>Panicoideae</taxon>
        <taxon>Panicodae</taxon>
        <taxon>Paniceae</taxon>
        <taxon>Panicinae</taxon>
        <taxon>Panicum</taxon>
        <taxon>Panicum sect. Panicum</taxon>
    </lineage>
</organism>
<accession>A0A2T8KQI5</accession>
<evidence type="ECO:0000256" key="1">
    <source>
        <dbReference type="SAM" id="MobiDB-lite"/>
    </source>
</evidence>
<name>A0A2T8KQI5_9POAL</name>
<feature type="region of interest" description="Disordered" evidence="1">
    <location>
        <begin position="51"/>
        <end position="73"/>
    </location>
</feature>
<reference evidence="2" key="1">
    <citation type="submission" date="2018-04" db="EMBL/GenBank/DDBJ databases">
        <title>WGS assembly of Panicum hallii.</title>
        <authorList>
            <person name="Lovell J."/>
            <person name="Jenkins J."/>
            <person name="Lowry D."/>
            <person name="Mamidi S."/>
            <person name="Sreedasyam A."/>
            <person name="Weng X."/>
            <person name="Barry K."/>
            <person name="Bonette J."/>
            <person name="Campitelli B."/>
            <person name="Daum C."/>
            <person name="Gordon S."/>
            <person name="Gould B."/>
            <person name="Lipzen A."/>
            <person name="Macqueen A."/>
            <person name="Palacio-Mejia J."/>
            <person name="Plott C."/>
            <person name="Shakirov E."/>
            <person name="Shu S."/>
            <person name="Yoshinaga Y."/>
            <person name="Zane M."/>
            <person name="Rokhsar D."/>
            <person name="Grimwood J."/>
            <person name="Schmutz J."/>
            <person name="Juenger T."/>
        </authorList>
    </citation>
    <scope>NUCLEOTIDE SEQUENCE [LARGE SCALE GENOMIC DNA]</scope>
    <source>
        <strain evidence="2">FIL2</strain>
    </source>
</reference>
<dbReference type="Gramene" id="PVH64457">
    <property type="protein sequence ID" value="PVH64457"/>
    <property type="gene ID" value="PAHAL_2G272800"/>
</dbReference>
<dbReference type="AlphaFoldDB" id="A0A2T8KQI5"/>
<proteinExistence type="predicted"/>
<evidence type="ECO:0000313" key="2">
    <source>
        <dbReference type="EMBL" id="PVH64457.1"/>
    </source>
</evidence>
<dbReference type="Proteomes" id="UP000243499">
    <property type="component" value="Chromosome 2"/>
</dbReference>